<dbReference type="SUPFAM" id="SSF52266">
    <property type="entry name" value="SGNH hydrolase"/>
    <property type="match status" value="1"/>
</dbReference>
<sequence precursor="true">MQRISTSFLQALPAPSPFFLLAALLSAALTLGEASQAAAEGRWAKAMAGFAAQDASDPYPQGGVVFVGSSSVRLWDLAAGFPDVAPTPLNRGFGGSTIPDAIEHFDLLIKKHQPRCVVFYSGDNDIAAGHKAERVAADFETFAAKLRKELPECRLIVMPPKPSPSRWKRVEVYREASAAIEAHCQSTPNCEFVDVWPAMTDDDGLPLPEIFRNDKLHMNEQGYALWNELLGPHIAPRE</sequence>
<dbReference type="AlphaFoldDB" id="A0A5C5ZMP5"/>
<dbReference type="PANTHER" id="PTHR30383">
    <property type="entry name" value="THIOESTERASE 1/PROTEASE 1/LYSOPHOSPHOLIPASE L1"/>
    <property type="match status" value="1"/>
</dbReference>
<protein>
    <submittedName>
        <fullName evidence="3">GDSL-like Lipase/Acylhydrolase</fullName>
    </submittedName>
</protein>
<organism evidence="3 4">
    <name type="scientific">Pseudobythopirellula maris</name>
    <dbReference type="NCBI Taxonomy" id="2527991"/>
    <lineage>
        <taxon>Bacteria</taxon>
        <taxon>Pseudomonadati</taxon>
        <taxon>Planctomycetota</taxon>
        <taxon>Planctomycetia</taxon>
        <taxon>Pirellulales</taxon>
        <taxon>Lacipirellulaceae</taxon>
        <taxon>Pseudobythopirellula</taxon>
    </lineage>
</organism>
<feature type="signal peptide" evidence="1">
    <location>
        <begin position="1"/>
        <end position="22"/>
    </location>
</feature>
<dbReference type="GO" id="GO:0004622">
    <property type="term" value="F:phosphatidylcholine lysophospholipase activity"/>
    <property type="evidence" value="ECO:0007669"/>
    <property type="project" value="TreeGrafter"/>
</dbReference>
<keyword evidence="1" id="KW-0732">Signal</keyword>
<dbReference type="Pfam" id="PF13472">
    <property type="entry name" value="Lipase_GDSL_2"/>
    <property type="match status" value="1"/>
</dbReference>
<comment type="caution">
    <text evidence="3">The sequence shown here is derived from an EMBL/GenBank/DDBJ whole genome shotgun (WGS) entry which is preliminary data.</text>
</comment>
<keyword evidence="3" id="KW-0378">Hydrolase</keyword>
<dbReference type="EMBL" id="SJPQ01000002">
    <property type="protein sequence ID" value="TWT88440.1"/>
    <property type="molecule type" value="Genomic_DNA"/>
</dbReference>
<accession>A0A5C5ZMP5</accession>
<dbReference type="PANTHER" id="PTHR30383:SF5">
    <property type="entry name" value="SGNH HYDROLASE-TYPE ESTERASE DOMAIN-CONTAINING PROTEIN"/>
    <property type="match status" value="1"/>
</dbReference>
<gene>
    <name evidence="3" type="ORF">Mal64_19210</name>
</gene>
<keyword evidence="4" id="KW-1185">Reference proteome</keyword>
<proteinExistence type="predicted"/>
<reference evidence="3 4" key="1">
    <citation type="submission" date="2019-02" db="EMBL/GenBank/DDBJ databases">
        <title>Deep-cultivation of Planctomycetes and their phenomic and genomic characterization uncovers novel biology.</title>
        <authorList>
            <person name="Wiegand S."/>
            <person name="Jogler M."/>
            <person name="Boedeker C."/>
            <person name="Pinto D."/>
            <person name="Vollmers J."/>
            <person name="Rivas-Marin E."/>
            <person name="Kohn T."/>
            <person name="Peeters S.H."/>
            <person name="Heuer A."/>
            <person name="Rast P."/>
            <person name="Oberbeckmann S."/>
            <person name="Bunk B."/>
            <person name="Jeske O."/>
            <person name="Meyerdierks A."/>
            <person name="Storesund J.E."/>
            <person name="Kallscheuer N."/>
            <person name="Luecker S."/>
            <person name="Lage O.M."/>
            <person name="Pohl T."/>
            <person name="Merkel B.J."/>
            <person name="Hornburger P."/>
            <person name="Mueller R.-W."/>
            <person name="Bruemmer F."/>
            <person name="Labrenz M."/>
            <person name="Spormann A.M."/>
            <person name="Op Den Camp H."/>
            <person name="Overmann J."/>
            <person name="Amann R."/>
            <person name="Jetten M.S.M."/>
            <person name="Mascher T."/>
            <person name="Medema M.H."/>
            <person name="Devos D.P."/>
            <person name="Kaster A.-K."/>
            <person name="Ovreas L."/>
            <person name="Rohde M."/>
            <person name="Galperin M.Y."/>
            <person name="Jogler C."/>
        </authorList>
    </citation>
    <scope>NUCLEOTIDE SEQUENCE [LARGE SCALE GENOMIC DNA]</scope>
    <source>
        <strain evidence="3 4">Mal64</strain>
    </source>
</reference>
<name>A0A5C5ZMP5_9BACT</name>
<evidence type="ECO:0000313" key="4">
    <source>
        <dbReference type="Proteomes" id="UP000315440"/>
    </source>
</evidence>
<evidence type="ECO:0000313" key="3">
    <source>
        <dbReference type="EMBL" id="TWT88440.1"/>
    </source>
</evidence>
<evidence type="ECO:0000259" key="2">
    <source>
        <dbReference type="Pfam" id="PF13472"/>
    </source>
</evidence>
<dbReference type="Proteomes" id="UP000315440">
    <property type="component" value="Unassembled WGS sequence"/>
</dbReference>
<dbReference type="InterPro" id="IPR051532">
    <property type="entry name" value="Ester_Hydrolysis_Enzymes"/>
</dbReference>
<feature type="chain" id="PRO_5022715928" evidence="1">
    <location>
        <begin position="23"/>
        <end position="238"/>
    </location>
</feature>
<dbReference type="OrthoDB" id="2513075at2"/>
<dbReference type="RefSeq" id="WP_146399500.1">
    <property type="nucleotide sequence ID" value="NZ_SJPQ01000002.1"/>
</dbReference>
<dbReference type="Gene3D" id="3.40.50.1110">
    <property type="entry name" value="SGNH hydrolase"/>
    <property type="match status" value="1"/>
</dbReference>
<dbReference type="InterPro" id="IPR013830">
    <property type="entry name" value="SGNH_hydro"/>
</dbReference>
<dbReference type="InterPro" id="IPR036514">
    <property type="entry name" value="SGNH_hydro_sf"/>
</dbReference>
<feature type="domain" description="SGNH hydrolase-type esterase" evidence="2">
    <location>
        <begin position="87"/>
        <end position="225"/>
    </location>
</feature>
<evidence type="ECO:0000256" key="1">
    <source>
        <dbReference type="SAM" id="SignalP"/>
    </source>
</evidence>